<keyword evidence="1" id="KW-1015">Disulfide bond</keyword>
<keyword evidence="4" id="KW-0732">Signal</keyword>
<dbReference type="Gene3D" id="2.60.40.10">
    <property type="entry name" value="Immunoglobulins"/>
    <property type="match status" value="1"/>
</dbReference>
<evidence type="ECO:0000259" key="6">
    <source>
        <dbReference type="PROSITE" id="PS50835"/>
    </source>
</evidence>
<feature type="domain" description="Ig-like" evidence="6">
    <location>
        <begin position="1322"/>
        <end position="1397"/>
    </location>
</feature>
<evidence type="ECO:0000256" key="1">
    <source>
        <dbReference type="ARBA" id="ARBA00023157"/>
    </source>
</evidence>
<accession>A0ABM4CW04</accession>
<dbReference type="InterPro" id="IPR036179">
    <property type="entry name" value="Ig-like_dom_sf"/>
</dbReference>
<dbReference type="Proteomes" id="UP001652625">
    <property type="component" value="Chromosome 11"/>
</dbReference>
<keyword evidence="2" id="KW-0245">EGF-like domain</keyword>
<evidence type="ECO:0000259" key="5">
    <source>
        <dbReference type="PROSITE" id="PS50026"/>
    </source>
</evidence>
<dbReference type="PROSITE" id="PS50835">
    <property type="entry name" value="IG_LIKE"/>
    <property type="match status" value="1"/>
</dbReference>
<feature type="signal peptide" evidence="4">
    <location>
        <begin position="1"/>
        <end position="19"/>
    </location>
</feature>
<dbReference type="GeneID" id="100203660"/>
<keyword evidence="3" id="KW-1133">Transmembrane helix</keyword>
<feature type="chain" id="PRO_5046647530" evidence="4">
    <location>
        <begin position="20"/>
        <end position="1573"/>
    </location>
</feature>
<gene>
    <name evidence="8" type="primary">LOC100203660</name>
</gene>
<organism evidence="7 8">
    <name type="scientific">Hydra vulgaris</name>
    <name type="common">Hydra</name>
    <name type="synonym">Hydra attenuata</name>
    <dbReference type="NCBI Taxonomy" id="6087"/>
    <lineage>
        <taxon>Eukaryota</taxon>
        <taxon>Metazoa</taxon>
        <taxon>Cnidaria</taxon>
        <taxon>Hydrozoa</taxon>
        <taxon>Hydroidolina</taxon>
        <taxon>Anthoathecata</taxon>
        <taxon>Aplanulata</taxon>
        <taxon>Hydridae</taxon>
        <taxon>Hydra</taxon>
    </lineage>
</organism>
<evidence type="ECO:0000256" key="4">
    <source>
        <dbReference type="SAM" id="SignalP"/>
    </source>
</evidence>
<protein>
    <submittedName>
        <fullName evidence="8">Uncharacterized protein LOC100203660 isoform X3</fullName>
    </submittedName>
</protein>
<dbReference type="CDD" id="cd00054">
    <property type="entry name" value="EGF_CA"/>
    <property type="match status" value="1"/>
</dbReference>
<dbReference type="SUPFAM" id="SSF49842">
    <property type="entry name" value="TNF-like"/>
    <property type="match status" value="2"/>
</dbReference>
<evidence type="ECO:0000256" key="2">
    <source>
        <dbReference type="PROSITE-ProRule" id="PRU00076"/>
    </source>
</evidence>
<dbReference type="PROSITE" id="PS50026">
    <property type="entry name" value="EGF_3"/>
    <property type="match status" value="1"/>
</dbReference>
<evidence type="ECO:0000256" key="3">
    <source>
        <dbReference type="SAM" id="Phobius"/>
    </source>
</evidence>
<dbReference type="InterPro" id="IPR007110">
    <property type="entry name" value="Ig-like_dom"/>
</dbReference>
<dbReference type="PROSITE" id="PS00010">
    <property type="entry name" value="ASX_HYDROXYL"/>
    <property type="match status" value="1"/>
</dbReference>
<dbReference type="InterPro" id="IPR013783">
    <property type="entry name" value="Ig-like_fold"/>
</dbReference>
<sequence length="1573" mass="176457">MKKFFRILVVFLNIFKVKSDIVYVGHTKNELVVQSSLQELQIFESVFQNGVTQDDDNSLILQSQGLYLLSCILLIEVRQYNNIIKVLANLNEGVLDNSLQSWSTEQTGLTSIKVNGLFRANKNDSLHVYIKSTNGNIVVKSHSQLNLVLLSTYDIRQFVSASLLKDFFVEKKAIRFYWTSVNLFSSFITTNLFNRQGGVFVAEKQGIYIVLGNFIFNNKQDYTCTTSVIIFKNSNDVLIESTLMASALYFTINIARSIALEKGDRVWLNVTSSCLKLVLSNSTTYCIGYLNPGLSVSLNPKEGLSVSLYKIESYIGKDNWNLLDLFNYGSNKNGGFSTRNVHHASNFVSFKKAGLVLITINLIIKAPFNTTMKLAVTKNVEAMTLNQKDYFGETFSLVTQSFSSTSQQTISFVSLLEVAQNDNLRLNIYSSTSEQWFVLSNSTVSLVLIYSNRFSQVPELNINGLELQQVTTSLDWKLLSCVKGDPNEELIYINKGLFNTHQSKVFFVSTLVLVTDNLLEDEVKIALIYNEAVYEKQKILLVSEEHNINSKTVFKLFSTLVINIGQNVGVFIQSSKLLNLKVSCSISFSPLGSMENVIGFQASLDNPNVGQNSIEVVRFYDSSQSEFSQDYHYNNNNFFSYGEGIFKAPVTGIYLISAIIIVKDLIAYDTQSAYITACFNVNNKHSIYCTKRLVASFKSRVKRSFTLSLVGPIKLSKEDKTNLVVYSNFSGSLHVAKSSSFSIVLINDIDDNSAKGFLVNIPKIIVRKTENQLNLINGWSSECPSSGCFKCISKDNPVILNFERIVVHYGGTYVLSLQIHFKNKVASESYQLVIKFGELILVCDETAGMYKEVSLSCFFVLLMKKEDEFSVLIRSRADVTDENFFTDKFDIFEKGYLSIYLLHDEKSFQASSFFLKLNPNNLEFSNSLEALKPWQQETSSYYCLTCGYSASIGVLTAQSSGCYFISMEITFKRSLGDVNFFVHWFPIIKDEINFFTAVSSVSTSHILKLHVVGFITMDKNTQLSSSFHTSSFGLLVPRGTIFSYTRISNYPLETCETYIKLSAFTSTLKEHSIITEWVPYTSSSLKADNFPLYRSGVYFFSANLITLSSSGTRISFGVLNKLNTLFLATYYTVPDTTFTFLLAGVVLVKTSKVVLSVFMSSNNTATIQSQSTLSLAYIGGIKSPAILLTVKSPESHHWIAFKWVLINAFEEEYISGFFYKNKVVVPKVTGLYLISAHVIVSVLMPVQLTFGIFVNDELTVTGLKQLISVDTLTVSRSMYLRKGSVVSIMMYSNSETKYQVEARSSFSMVLVEQLGSDIIQMPPVITSELYPGSFLELAVGMECNLECNTVSNTAETFTWYKDNQEITGHNDKILKKCLLGSGFYQCQAKTDNIGPISIATEVLINEVNECEDKEHCKGVNMTCIDTPLSYKCDCLYDLKYYGGQCVENVTIQTKSREHQASSIPVTLFVMVPAAVLITILILICSVFLCLKWKKSREDRSDMEFLQLDLTEETIPMQSLNVSQVLESPDIDKTSTGTSISYSLAISLSANDEDEAEGFEEIKWRKLSNASTFV</sequence>
<dbReference type="Gene3D" id="2.60.120.40">
    <property type="match status" value="3"/>
</dbReference>
<evidence type="ECO:0000313" key="8">
    <source>
        <dbReference type="RefSeq" id="XP_065666116.1"/>
    </source>
</evidence>
<reference evidence="8" key="1">
    <citation type="submission" date="2025-08" db="UniProtKB">
        <authorList>
            <consortium name="RefSeq"/>
        </authorList>
    </citation>
    <scope>IDENTIFICATION</scope>
</reference>
<dbReference type="SUPFAM" id="SSF48726">
    <property type="entry name" value="Immunoglobulin"/>
    <property type="match status" value="1"/>
</dbReference>
<dbReference type="InterPro" id="IPR008983">
    <property type="entry name" value="Tumour_necrosis_fac-like_dom"/>
</dbReference>
<name>A0ABM4CW04_HYDVU</name>
<proteinExistence type="predicted"/>
<keyword evidence="7" id="KW-1185">Reference proteome</keyword>
<feature type="transmembrane region" description="Helical" evidence="3">
    <location>
        <begin position="1465"/>
        <end position="1490"/>
    </location>
</feature>
<evidence type="ECO:0000313" key="7">
    <source>
        <dbReference type="Proteomes" id="UP001652625"/>
    </source>
</evidence>
<dbReference type="RefSeq" id="XP_065666116.1">
    <property type="nucleotide sequence ID" value="XM_065810044.1"/>
</dbReference>
<keyword evidence="3" id="KW-0812">Transmembrane</keyword>
<comment type="caution">
    <text evidence="2">Lacks conserved residue(s) required for the propagation of feature annotation.</text>
</comment>
<dbReference type="InterPro" id="IPR000742">
    <property type="entry name" value="EGF"/>
</dbReference>
<feature type="domain" description="EGF-like" evidence="5">
    <location>
        <begin position="1406"/>
        <end position="1446"/>
    </location>
</feature>
<dbReference type="InterPro" id="IPR000152">
    <property type="entry name" value="EGF-type_Asp/Asn_hydroxyl_site"/>
</dbReference>
<keyword evidence="3" id="KW-0472">Membrane</keyword>